<dbReference type="Pfam" id="PF04519">
    <property type="entry name" value="Bactofilin"/>
    <property type="match status" value="1"/>
</dbReference>
<evidence type="ECO:0000313" key="2">
    <source>
        <dbReference type="EMBL" id="SDB27255.1"/>
    </source>
</evidence>
<reference evidence="2 3" key="1">
    <citation type="submission" date="2016-10" db="EMBL/GenBank/DDBJ databases">
        <authorList>
            <person name="de Groot N.N."/>
        </authorList>
    </citation>
    <scope>NUCLEOTIDE SEQUENCE [LARGE SCALE GENOMIC DNA]</scope>
    <source>
        <strain evidence="2 3">ASO4-2</strain>
    </source>
</reference>
<dbReference type="PANTHER" id="PTHR35024">
    <property type="entry name" value="HYPOTHETICAL CYTOSOLIC PROTEIN"/>
    <property type="match status" value="1"/>
</dbReference>
<protein>
    <submittedName>
        <fullName evidence="2">Protein CcmA, bactofilin family</fullName>
    </submittedName>
</protein>
<organism evidence="2 3">
    <name type="scientific">Desulfonatronum thiosulfatophilum</name>
    <dbReference type="NCBI Taxonomy" id="617002"/>
    <lineage>
        <taxon>Bacteria</taxon>
        <taxon>Pseudomonadati</taxon>
        <taxon>Thermodesulfobacteriota</taxon>
        <taxon>Desulfovibrionia</taxon>
        <taxon>Desulfovibrionales</taxon>
        <taxon>Desulfonatronaceae</taxon>
        <taxon>Desulfonatronum</taxon>
    </lineage>
</organism>
<dbReference type="AlphaFoldDB" id="A0A1G6C303"/>
<gene>
    <name evidence="2" type="ORF">SAMN05660653_01325</name>
</gene>
<dbReference type="OrthoDB" id="9789407at2"/>
<dbReference type="PANTHER" id="PTHR35024:SF4">
    <property type="entry name" value="POLYMER-FORMING CYTOSKELETAL PROTEIN"/>
    <property type="match status" value="1"/>
</dbReference>
<dbReference type="Proteomes" id="UP000198771">
    <property type="component" value="Unassembled WGS sequence"/>
</dbReference>
<comment type="similarity">
    <text evidence="1">Belongs to the bactofilin family.</text>
</comment>
<keyword evidence="3" id="KW-1185">Reference proteome</keyword>
<sequence length="123" mass="13056">MAKDEINAFLGAGTSYEGKLQFQGSVRIDGNFLGRIDSEGTLIVGQDAKIDGEVNVGSLILSGFLKGQVIADNKVILNKTANMTGTMRTPSLVIEEGAVLDGEVIMSKRNEANLPAEEFVAQP</sequence>
<dbReference type="InterPro" id="IPR007607">
    <property type="entry name" value="BacA/B"/>
</dbReference>
<dbReference type="STRING" id="617002.SAMN05660653_01325"/>
<evidence type="ECO:0000313" key="3">
    <source>
        <dbReference type="Proteomes" id="UP000198771"/>
    </source>
</evidence>
<evidence type="ECO:0000256" key="1">
    <source>
        <dbReference type="ARBA" id="ARBA00044755"/>
    </source>
</evidence>
<accession>A0A1G6C303</accession>
<name>A0A1G6C303_9BACT</name>
<dbReference type="EMBL" id="FMXO01000006">
    <property type="protein sequence ID" value="SDB27255.1"/>
    <property type="molecule type" value="Genomic_DNA"/>
</dbReference>
<proteinExistence type="inferred from homology"/>
<dbReference type="RefSeq" id="WP_092118960.1">
    <property type="nucleotide sequence ID" value="NZ_FMXO01000006.1"/>
</dbReference>